<reference evidence="1 2" key="1">
    <citation type="submission" date="2019-01" db="EMBL/GenBank/DDBJ databases">
        <title>Chengkuizengella sp. nov., isolated from deep-sea sediment of East Pacific Ocean.</title>
        <authorList>
            <person name="Yang J."/>
            <person name="Lai Q."/>
            <person name="Shao Z."/>
        </authorList>
    </citation>
    <scope>NUCLEOTIDE SEQUENCE [LARGE SCALE GENOMIC DNA]</scope>
    <source>
        <strain evidence="1 2">YPA3-1-1</strain>
    </source>
</reference>
<dbReference type="SUPFAM" id="SSF140663">
    <property type="entry name" value="TTHA0068-like"/>
    <property type="match status" value="1"/>
</dbReference>
<dbReference type="EMBL" id="SIJB01000047">
    <property type="protein sequence ID" value="NBI30966.1"/>
    <property type="molecule type" value="Genomic_DNA"/>
</dbReference>
<dbReference type="Proteomes" id="UP000448943">
    <property type="component" value="Unassembled WGS sequence"/>
</dbReference>
<dbReference type="PANTHER" id="PTHR34796:SF1">
    <property type="entry name" value="EXPRESSED PROTEIN"/>
    <property type="match status" value="1"/>
</dbReference>
<evidence type="ECO:0000313" key="2">
    <source>
        <dbReference type="Proteomes" id="UP000448943"/>
    </source>
</evidence>
<keyword evidence="2" id="KW-1185">Reference proteome</keyword>
<organism evidence="1 2">
    <name type="scientific">Chengkuizengella marina</name>
    <dbReference type="NCBI Taxonomy" id="2507566"/>
    <lineage>
        <taxon>Bacteria</taxon>
        <taxon>Bacillati</taxon>
        <taxon>Bacillota</taxon>
        <taxon>Bacilli</taxon>
        <taxon>Bacillales</taxon>
        <taxon>Paenibacillaceae</taxon>
        <taxon>Chengkuizengella</taxon>
    </lineage>
</organism>
<evidence type="ECO:0000313" key="1">
    <source>
        <dbReference type="EMBL" id="NBI30966.1"/>
    </source>
</evidence>
<name>A0A6N9Q7W4_9BACL</name>
<sequence>MTQQTQYPEEYIDYLIYFHAERDYFECHEILEEYWKEKERPELDEAWIGLIQVAVSLYHQRRNNINGAVKMMESAITNLNIRDLYILGIDAEVFIIQLENRLKELTSTELKNYSDLNIPLKDDQLIDRCKQICKEKNIAWQSASDLMHKELIHKHTLRDRTEVIKTREWAKAQKNKGN</sequence>
<dbReference type="Gene3D" id="1.10.3450.10">
    <property type="entry name" value="TTHA0068-like"/>
    <property type="match status" value="1"/>
</dbReference>
<dbReference type="RefSeq" id="WP_160647773.1">
    <property type="nucleotide sequence ID" value="NZ_SIJB01000047.1"/>
</dbReference>
<dbReference type="AlphaFoldDB" id="A0A6N9Q7W4"/>
<gene>
    <name evidence="1" type="ORF">ERL59_18605</name>
</gene>
<dbReference type="InterPro" id="IPR023203">
    <property type="entry name" value="TTHA0068_sf"/>
</dbReference>
<accession>A0A6N9Q7W4</accession>
<dbReference type="Pfam" id="PF03745">
    <property type="entry name" value="DUF309"/>
    <property type="match status" value="1"/>
</dbReference>
<dbReference type="OrthoDB" id="165483at2"/>
<dbReference type="InterPro" id="IPR005500">
    <property type="entry name" value="DUF309"/>
</dbReference>
<proteinExistence type="predicted"/>
<dbReference type="PANTHER" id="PTHR34796">
    <property type="entry name" value="EXPRESSED PROTEIN"/>
    <property type="match status" value="1"/>
</dbReference>
<protein>
    <submittedName>
        <fullName evidence="1">DUF309 domain-containing protein</fullName>
    </submittedName>
</protein>
<comment type="caution">
    <text evidence="1">The sequence shown here is derived from an EMBL/GenBank/DDBJ whole genome shotgun (WGS) entry which is preliminary data.</text>
</comment>